<reference evidence="1 2" key="1">
    <citation type="submission" date="2015-04" db="EMBL/GenBank/DDBJ databases">
        <authorList>
            <person name="Syromyatnikov M.Y."/>
            <person name="Popov V.N."/>
        </authorList>
    </citation>
    <scope>NUCLEOTIDE SEQUENCE [LARGE SCALE GENOMIC DNA]</scope>
</reference>
<proteinExistence type="predicted"/>
<evidence type="ECO:0000313" key="2">
    <source>
        <dbReference type="Proteomes" id="UP000183832"/>
    </source>
</evidence>
<name>A0A1J1HMY3_9DIPT</name>
<protein>
    <submittedName>
        <fullName evidence="1">CLUMA_CG003164, isoform A</fullName>
    </submittedName>
</protein>
<organism evidence="1 2">
    <name type="scientific">Clunio marinus</name>
    <dbReference type="NCBI Taxonomy" id="568069"/>
    <lineage>
        <taxon>Eukaryota</taxon>
        <taxon>Metazoa</taxon>
        <taxon>Ecdysozoa</taxon>
        <taxon>Arthropoda</taxon>
        <taxon>Hexapoda</taxon>
        <taxon>Insecta</taxon>
        <taxon>Pterygota</taxon>
        <taxon>Neoptera</taxon>
        <taxon>Endopterygota</taxon>
        <taxon>Diptera</taxon>
        <taxon>Nematocera</taxon>
        <taxon>Chironomoidea</taxon>
        <taxon>Chironomidae</taxon>
        <taxon>Clunio</taxon>
    </lineage>
</organism>
<dbReference type="Proteomes" id="UP000183832">
    <property type="component" value="Unassembled WGS sequence"/>
</dbReference>
<sequence>MPPTLCCFFQQATIKTQLEDGVRFPASATASLNEWKEKRKHSYKDSRCNSLRDTSRKRRYHIEILAKAYQQKVGRRERVANERRTRKEHN</sequence>
<gene>
    <name evidence="1" type="ORF">CLUMA_CG003164</name>
</gene>
<accession>A0A1J1HMY3</accession>
<evidence type="ECO:0000313" key="1">
    <source>
        <dbReference type="EMBL" id="CRK89415.1"/>
    </source>
</evidence>
<dbReference type="EMBL" id="CVRI01000012">
    <property type="protein sequence ID" value="CRK89415.1"/>
    <property type="molecule type" value="Genomic_DNA"/>
</dbReference>
<dbReference type="AlphaFoldDB" id="A0A1J1HMY3"/>
<keyword evidence="2" id="KW-1185">Reference proteome</keyword>